<evidence type="ECO:0000313" key="2">
    <source>
        <dbReference type="EMBL" id="GJJ75422.1"/>
    </source>
</evidence>
<dbReference type="Proteomes" id="UP000827284">
    <property type="component" value="Unassembled WGS sequence"/>
</dbReference>
<reference evidence="2" key="1">
    <citation type="submission" date="2021-11" db="EMBL/GenBank/DDBJ databases">
        <authorList>
            <person name="Herlambang A."/>
            <person name="Guo Y."/>
            <person name="Takashima Y."/>
            <person name="Nishizawa T."/>
        </authorList>
    </citation>
    <scope>NUCLEOTIDE SEQUENCE</scope>
    <source>
        <strain evidence="2">E1425</strain>
    </source>
</reference>
<evidence type="ECO:0000256" key="1">
    <source>
        <dbReference type="SAM" id="MobiDB-lite"/>
    </source>
</evidence>
<keyword evidence="3" id="KW-1185">Reference proteome</keyword>
<sequence length="324" mass="37260">MQGQSGECPPEYFCCRILFREETVPLIVVEALQLDPAFDLDAVQWPCLQYGVEPSRKRNNLTACKSRQNLSNKSLEWIAFVNENWGNLLRRVDEHGKVVENVPVALRGLYWSDFRYLCRVMTFSSWVPSVPGLGPNQGNYVSIDSDHDDHEDPDDPNDGDDPNDDDPDDDDPDDDDPDDDDPDDDDDEDCDVDMDLEDGENERPGKAQQFSIKVHAVKNTVYGYRMRTVYPKRQRRATTAGDLRMAWGQRKRDTMVIPQIVRTSPAYKVNLGKRVRALLEKFREPQIFMSWSVDLNSLAFKGLFTTPRQDTRDIPLFCVAYNRE</sequence>
<organism evidence="2 3">
    <name type="scientific">Entomortierella parvispora</name>
    <dbReference type="NCBI Taxonomy" id="205924"/>
    <lineage>
        <taxon>Eukaryota</taxon>
        <taxon>Fungi</taxon>
        <taxon>Fungi incertae sedis</taxon>
        <taxon>Mucoromycota</taxon>
        <taxon>Mortierellomycotina</taxon>
        <taxon>Mortierellomycetes</taxon>
        <taxon>Mortierellales</taxon>
        <taxon>Mortierellaceae</taxon>
        <taxon>Entomortierella</taxon>
    </lineage>
</organism>
<dbReference type="AlphaFoldDB" id="A0A9P3HFK4"/>
<evidence type="ECO:0000313" key="3">
    <source>
        <dbReference type="Proteomes" id="UP000827284"/>
    </source>
</evidence>
<protein>
    <submittedName>
        <fullName evidence="2">Uncharacterized protein</fullName>
    </submittedName>
</protein>
<feature type="region of interest" description="Disordered" evidence="1">
    <location>
        <begin position="135"/>
        <end position="209"/>
    </location>
</feature>
<reference evidence="2" key="2">
    <citation type="journal article" date="2022" name="Microbiol. Resour. Announc.">
        <title>Whole-Genome Sequence of Entomortierella parvispora E1425, a Mucoromycotan Fungus Associated with Burkholderiaceae-Related Endosymbiotic Bacteria.</title>
        <authorList>
            <person name="Herlambang A."/>
            <person name="Guo Y."/>
            <person name="Takashima Y."/>
            <person name="Narisawa K."/>
            <person name="Ohta H."/>
            <person name="Nishizawa T."/>
        </authorList>
    </citation>
    <scope>NUCLEOTIDE SEQUENCE</scope>
    <source>
        <strain evidence="2">E1425</strain>
    </source>
</reference>
<dbReference type="OrthoDB" id="2446643at2759"/>
<dbReference type="EMBL" id="BQFW01000011">
    <property type="protein sequence ID" value="GJJ75422.1"/>
    <property type="molecule type" value="Genomic_DNA"/>
</dbReference>
<accession>A0A9P3HFK4</accession>
<proteinExistence type="predicted"/>
<feature type="compositionally biased region" description="Acidic residues" evidence="1">
    <location>
        <begin position="151"/>
        <end position="200"/>
    </location>
</feature>
<name>A0A9P3HFK4_9FUNG</name>
<comment type="caution">
    <text evidence="2">The sequence shown here is derived from an EMBL/GenBank/DDBJ whole genome shotgun (WGS) entry which is preliminary data.</text>
</comment>
<gene>
    <name evidence="2" type="ORF">EMPS_07780</name>
</gene>